<comment type="similarity">
    <text evidence="1">Belongs to the BlaI transcriptional regulatory family.</text>
</comment>
<protein>
    <submittedName>
        <fullName evidence="5">CopY/TcrY family copper transport repressor</fullName>
    </submittedName>
</protein>
<evidence type="ECO:0000256" key="1">
    <source>
        <dbReference type="ARBA" id="ARBA00011046"/>
    </source>
</evidence>
<dbReference type="InterPro" id="IPR036390">
    <property type="entry name" value="WH_DNA-bd_sf"/>
</dbReference>
<dbReference type="PIRSF" id="PIRSF019455">
    <property type="entry name" value="CopR_AtkY"/>
    <property type="match status" value="1"/>
</dbReference>
<evidence type="ECO:0000313" key="6">
    <source>
        <dbReference type="Proteomes" id="UP001595901"/>
    </source>
</evidence>
<gene>
    <name evidence="5" type="ORF">ACFOSE_09065</name>
</gene>
<dbReference type="EMBL" id="JBHSAC010000078">
    <property type="protein sequence ID" value="MFC3932896.1"/>
    <property type="molecule type" value="Genomic_DNA"/>
</dbReference>
<keyword evidence="2" id="KW-0805">Transcription regulation</keyword>
<evidence type="ECO:0000313" key="5">
    <source>
        <dbReference type="EMBL" id="MFC3932896.1"/>
    </source>
</evidence>
<dbReference type="InterPro" id="IPR005650">
    <property type="entry name" value="BlaI_family"/>
</dbReference>
<reference evidence="6" key="1">
    <citation type="journal article" date="2019" name="Int. J. Syst. Evol. Microbiol.">
        <title>The Global Catalogue of Microorganisms (GCM) 10K type strain sequencing project: providing services to taxonomists for standard genome sequencing and annotation.</title>
        <authorList>
            <consortium name="The Broad Institute Genomics Platform"/>
            <consortium name="The Broad Institute Genome Sequencing Center for Infectious Disease"/>
            <person name="Wu L."/>
            <person name="Ma J."/>
        </authorList>
    </citation>
    <scope>NUCLEOTIDE SEQUENCE [LARGE SCALE GENOMIC DNA]</scope>
    <source>
        <strain evidence="6">CCUG 58728</strain>
    </source>
</reference>
<keyword evidence="6" id="KW-1185">Reference proteome</keyword>
<evidence type="ECO:0000256" key="2">
    <source>
        <dbReference type="ARBA" id="ARBA00023015"/>
    </source>
</evidence>
<comment type="caution">
    <text evidence="5">The sequence shown here is derived from an EMBL/GenBank/DDBJ whole genome shotgun (WGS) entry which is preliminary data.</text>
</comment>
<dbReference type="Gene3D" id="1.10.10.10">
    <property type="entry name" value="Winged helix-like DNA-binding domain superfamily/Winged helix DNA-binding domain"/>
    <property type="match status" value="1"/>
</dbReference>
<proteinExistence type="inferred from homology"/>
<keyword evidence="3" id="KW-0238">DNA-binding</keyword>
<dbReference type="Proteomes" id="UP001595901">
    <property type="component" value="Unassembled WGS sequence"/>
</dbReference>
<dbReference type="SUPFAM" id="SSF46785">
    <property type="entry name" value="Winged helix' DNA-binding domain"/>
    <property type="match status" value="1"/>
</dbReference>
<keyword evidence="4" id="KW-0804">Transcription</keyword>
<organism evidence="5 6">
    <name type="scientific">Streptococcus dentapri</name>
    <dbReference type="NCBI Taxonomy" id="573564"/>
    <lineage>
        <taxon>Bacteria</taxon>
        <taxon>Bacillati</taxon>
        <taxon>Bacillota</taxon>
        <taxon>Bacilli</taxon>
        <taxon>Lactobacillales</taxon>
        <taxon>Streptococcaceae</taxon>
        <taxon>Streptococcus</taxon>
    </lineage>
</organism>
<dbReference type="Pfam" id="PF03965">
    <property type="entry name" value="Penicillinase_R"/>
    <property type="match status" value="1"/>
</dbReference>
<dbReference type="RefSeq" id="WP_380432626.1">
    <property type="nucleotide sequence ID" value="NZ_JBHSAC010000078.1"/>
</dbReference>
<evidence type="ECO:0000256" key="3">
    <source>
        <dbReference type="ARBA" id="ARBA00023125"/>
    </source>
</evidence>
<accession>A0ABV8D398</accession>
<evidence type="ECO:0000256" key="4">
    <source>
        <dbReference type="ARBA" id="ARBA00023163"/>
    </source>
</evidence>
<dbReference type="InterPro" id="IPR014071">
    <property type="entry name" value="Cu_transp_CopY/TcrY"/>
</dbReference>
<dbReference type="InterPro" id="IPR036388">
    <property type="entry name" value="WH-like_DNA-bd_sf"/>
</dbReference>
<sequence length="140" mass="15685">MTISSAEWEVLRVIWTKEEATSSQIIKVLSSKKNWSVSTIKTLIGRLVDKGVLQSHREGRGFIYHTNLSEEETNLTSIRHELDKICQTKHAALIAQLLTETPMTKDDVESLRAVLTNKKTVASVECHCVPGQCNCHKPAD</sequence>
<name>A0ABV8D398_9STRE</name>
<dbReference type="NCBIfam" id="TIGR02698">
    <property type="entry name" value="CopY_TcrY"/>
    <property type="match status" value="1"/>
</dbReference>